<organism evidence="1">
    <name type="scientific">Ornithodoros turicata</name>
    <dbReference type="NCBI Taxonomy" id="34597"/>
    <lineage>
        <taxon>Eukaryota</taxon>
        <taxon>Metazoa</taxon>
        <taxon>Ecdysozoa</taxon>
        <taxon>Arthropoda</taxon>
        <taxon>Chelicerata</taxon>
        <taxon>Arachnida</taxon>
        <taxon>Acari</taxon>
        <taxon>Parasitiformes</taxon>
        <taxon>Ixodida</taxon>
        <taxon>Ixodoidea</taxon>
        <taxon>Argasidae</taxon>
        <taxon>Ornithodorinae</taxon>
        <taxon>Ornithodoros</taxon>
    </lineage>
</organism>
<sequence length="116" mass="12999">MWREDHRKAWGTERTLCMLGQLQGELHQHSPGKPQTAVLVSPSSGVKGDRPNHFSSQTGTFSFQLVIRAKRICTNKGYTKCAFHNVSASDLARPQNTLPNLFWHPLTSSTFLCCTL</sequence>
<dbReference type="AlphaFoldDB" id="A0A2R5LG98"/>
<protein>
    <submittedName>
        <fullName evidence="1">Uncharacterized protein</fullName>
    </submittedName>
</protein>
<name>A0A2R5LG98_9ACAR</name>
<proteinExistence type="predicted"/>
<dbReference type="EMBL" id="GGLE01004406">
    <property type="protein sequence ID" value="MBY08532.1"/>
    <property type="molecule type" value="Transcribed_RNA"/>
</dbReference>
<evidence type="ECO:0000313" key="1">
    <source>
        <dbReference type="EMBL" id="MBY08532.1"/>
    </source>
</evidence>
<reference evidence="1" key="1">
    <citation type="submission" date="2018-03" db="EMBL/GenBank/DDBJ databases">
        <title>The relapsing fever spirochete Borrelia turicatae persists in the highly oxidative environment of its soft-bodied tick vector.</title>
        <authorList>
            <person name="Bourret T.J."/>
            <person name="Boyle W.K."/>
            <person name="Valenzuela J.G."/>
            <person name="Oliveira F."/>
            <person name="Lopez J.E."/>
        </authorList>
    </citation>
    <scope>NUCLEOTIDE SEQUENCE</scope>
    <source>
        <strain evidence="1">Kansas strain/isolate</strain>
        <tissue evidence="1">Salivary glands</tissue>
    </source>
</reference>
<accession>A0A2R5LG98</accession>